<sequence>MKNLKLYSEVSQNIQLHSTEEVVQFAAYDIDQSRLFFASSANFVYALQLSSFQNGRAGSALPVEVCSIDMEPGDFITAFDYLAEKESLLIGTSHGLLLLHNVESDVTELVGNIEGGVKCISPSPTGDLLGLITGLGQLLVMTYDWVLMYERALGEVPEGGYVREADDLSVTCGGISISWRGDGKYFATMGEVYESGCMSKKIKIWESDSGALQSSSETKEFTQGILEWMPSGAKIAAVYKRKSDDSSPSIAFFERNGLERSSFRIGEPEDATESCQTLKWNSASDLLAGVVSCKTYDAIRVWFFSNNHWYLKQEIRYPREAGVTVMWDPTKPLQLICWTLSGQVSVRNFMWVTAVMEDSTAFVIDNSKILVTPLSLSLMPPPMYLFSLSFSSAVRDIAYYSRNSKNCLAVFLSDGNLSFVEFPAPNNWEDLEGKDFIVEISDCKTALGSIVHLLWLDAHSLLCVSAYGSSHNKCLSSGAYETELHGSYLQEVEVVCHEDHVPDQVTCSGFKASVTFQTLLESPVLALAWNPSKRDSAFVEFEGGKVLGFASRSGIMETRSDDSVCFPSTCPWVRVAQVDASGVHKPLICGLDDMGRLYINGKNLCNNCSSFSFYSELANEVVTHLIILTKQDFLFIVDTKDVLQGDVALGNVYFVIDGRRRDEENMSYVNIWERGAKVIGVLNGDEAAVILQTMRGNLECIYPRKLVLSSITNALAQQRFKDALNLVRRHRIDFNVIVDLYGWQAFLHSAVEFVEQVNNLNHVTEFVCAMKNEDVTETVYKKFSFSKKGDKVFQVKDRCSNKVSSVLLAIRKALEEHIPESPSRELCILTTLARSDPPAIEESLLRIKSVREMELLNSSDDIRKKSCPSAEEALKHLLWLLDSDAVFEAALGLYDLNLAAIVALNSQRDPKEFLPYLQELEKMPESLMHFKIDIKLQRFDSALRNIVSAGDGYFPDCMNLIKKNPQLFPLGLQLITDPEKKQAVLEAWADHLIDEKRFEDAATTYLCCCKLEKASKAYRECGDWSGVLRVGALMKLGKDEILKLAYELCEEVNALGKPAEAAKIALEYCRDISGGISLLVNAREWEEALRVSFLHTEDDRISVVKSSALECASGLVSEFKESIEKVGKYLTRYLAVRQRRLLLAAKLKSEERSVVDLDDDTASEASSNLSGMSAYTLGTRRGSAASVSSSTATSRARDLRRQRKSGKIRAGSAGEEMALVDHLKGMRMTEGGKRELKSLLICLVTVGEMESAQKLQQTAENFQVSQVAAVELAHDTVSSENVDEEVYCFERYAQKTRSTARDSDDFSWMLKCLYALMSIVAKLALNAGMSPHVLVAYRMAVASALITPFALVLERNSRPRMTFKILLQIAILSLFEPVVEQNLYYSGMKLTTATFTSALCNALPAMTFIMACVFKLEKVTIERRHSQAKLVGTMVAIGGAMLMTFVKGNVIVLPWTSNSRGLDAHSHAMGIPKQEDIARGSIMLVASCFSWSCYIILQAKILAQYQAELSLTALMCIMGMLEATVMGLIWERKNMSVWKINPDVTLLASIYGGLVSGLAYYVIGWASKERGPVFVSAFNPLSMVLVAILSTFIFMEKMYLGRVVGSVVIVIGIYLVLWGKSKDKGGKLQPNDGCAETVVKIDQQKVPIPDNNQVVSISYQFKIPKTAARSQESV</sequence>
<feature type="compositionally biased region" description="Basic residues" evidence="9">
    <location>
        <begin position="1198"/>
        <end position="1207"/>
    </location>
</feature>
<name>A0A8S2APK9_ARAAE</name>
<dbReference type="Pfam" id="PF23797">
    <property type="entry name" value="Beta-prop_ELP1_2nd"/>
    <property type="match status" value="1"/>
</dbReference>
<dbReference type="InterPro" id="IPR015943">
    <property type="entry name" value="WD40/YVTN_repeat-like_dom_sf"/>
</dbReference>
<dbReference type="Pfam" id="PF04762">
    <property type="entry name" value="Beta-prop_ELP1_1st"/>
    <property type="match status" value="2"/>
</dbReference>
<evidence type="ECO:0000256" key="9">
    <source>
        <dbReference type="SAM" id="MobiDB-lite"/>
    </source>
</evidence>
<dbReference type="SUPFAM" id="SSF69322">
    <property type="entry name" value="Tricorn protease domain 2"/>
    <property type="match status" value="1"/>
</dbReference>
<dbReference type="InterPro" id="IPR037185">
    <property type="entry name" value="EmrE-like"/>
</dbReference>
<comment type="subcellular location">
    <subcellularLocation>
        <location evidence="2">Cytoplasm</location>
    </subcellularLocation>
    <subcellularLocation>
        <location evidence="1">Membrane</location>
        <topology evidence="1">Multi-pass membrane protein</topology>
    </subcellularLocation>
</comment>
<evidence type="ECO:0000259" key="13">
    <source>
        <dbReference type="Pfam" id="PF23797"/>
    </source>
</evidence>
<evidence type="ECO:0000256" key="4">
    <source>
        <dbReference type="ARBA" id="ARBA00006086"/>
    </source>
</evidence>
<feature type="transmembrane region" description="Helical" evidence="10">
    <location>
        <begin position="1545"/>
        <end position="1566"/>
    </location>
</feature>
<feature type="transmembrane region" description="Helical" evidence="10">
    <location>
        <begin position="1390"/>
        <end position="1414"/>
    </location>
</feature>
<dbReference type="SUPFAM" id="SSF103481">
    <property type="entry name" value="Multidrug resistance efflux transporter EmrE"/>
    <property type="match status" value="2"/>
</dbReference>
<keyword evidence="10" id="KW-0812">Transmembrane</keyword>
<proteinExistence type="inferred from homology"/>
<keyword evidence="6" id="KW-0963">Cytoplasm</keyword>
<dbReference type="EMBL" id="LR999456">
    <property type="protein sequence ID" value="CAE6099737.1"/>
    <property type="molecule type" value="Genomic_DNA"/>
</dbReference>
<dbReference type="InterPro" id="IPR056165">
    <property type="entry name" value="Beta-prop_ELP1_2nd"/>
</dbReference>
<feature type="domain" description="ELP1 first N-terminal beta-propeller" evidence="12">
    <location>
        <begin position="173"/>
        <end position="330"/>
    </location>
</feature>
<feature type="transmembrane region" description="Helical" evidence="10">
    <location>
        <begin position="1509"/>
        <end position="1530"/>
    </location>
</feature>
<dbReference type="PANTHER" id="PTHR12747:SF0">
    <property type="entry name" value="ELONGATOR COMPLEX PROTEIN 1"/>
    <property type="match status" value="1"/>
</dbReference>
<dbReference type="InterPro" id="IPR056166">
    <property type="entry name" value="TPR_ELP1"/>
</dbReference>
<evidence type="ECO:0000313" key="17">
    <source>
        <dbReference type="EMBL" id="CAE6099737.1"/>
    </source>
</evidence>
<evidence type="ECO:0000313" key="18">
    <source>
        <dbReference type="Proteomes" id="UP000682877"/>
    </source>
</evidence>
<evidence type="ECO:0000256" key="3">
    <source>
        <dbReference type="ARBA" id="ARBA00005043"/>
    </source>
</evidence>
<keyword evidence="18" id="KW-1185">Reference proteome</keyword>
<feature type="transmembrane region" description="Helical" evidence="10">
    <location>
        <begin position="1477"/>
        <end position="1497"/>
    </location>
</feature>
<organism evidence="17 18">
    <name type="scientific">Arabidopsis arenosa</name>
    <name type="common">Sand rock-cress</name>
    <name type="synonym">Cardaminopsis arenosa</name>
    <dbReference type="NCBI Taxonomy" id="38785"/>
    <lineage>
        <taxon>Eukaryota</taxon>
        <taxon>Viridiplantae</taxon>
        <taxon>Streptophyta</taxon>
        <taxon>Embryophyta</taxon>
        <taxon>Tracheophyta</taxon>
        <taxon>Spermatophyta</taxon>
        <taxon>Magnoliopsida</taxon>
        <taxon>eudicotyledons</taxon>
        <taxon>Gunneridae</taxon>
        <taxon>Pentapetalae</taxon>
        <taxon>rosids</taxon>
        <taxon>malvids</taxon>
        <taxon>Brassicales</taxon>
        <taxon>Brassicaceae</taxon>
        <taxon>Camelineae</taxon>
        <taxon>Arabidopsis</taxon>
    </lineage>
</organism>
<accession>A0A8S2APK9</accession>
<feature type="domain" description="ELP1 alpha-solenoid" evidence="15">
    <location>
        <begin position="704"/>
        <end position="920"/>
    </location>
</feature>
<feature type="transmembrane region" description="Helical" evidence="10">
    <location>
        <begin position="1335"/>
        <end position="1353"/>
    </location>
</feature>
<evidence type="ECO:0000256" key="5">
    <source>
        <dbReference type="ARBA" id="ARBA00007635"/>
    </source>
</evidence>
<evidence type="ECO:0000259" key="15">
    <source>
        <dbReference type="Pfam" id="PF23925"/>
    </source>
</evidence>
<feature type="domain" description="ELP1 first N-terminal beta-propeller" evidence="12">
    <location>
        <begin position="1"/>
        <end position="155"/>
    </location>
</feature>
<evidence type="ECO:0000256" key="7">
    <source>
        <dbReference type="ARBA" id="ARBA00022694"/>
    </source>
</evidence>
<protein>
    <recommendedName>
        <fullName evidence="8">Elongator complex protein 1</fullName>
    </recommendedName>
</protein>
<evidence type="ECO:0000256" key="8">
    <source>
        <dbReference type="ARBA" id="ARBA00029535"/>
    </source>
</evidence>
<dbReference type="Proteomes" id="UP000682877">
    <property type="component" value="Chromosome 6"/>
</dbReference>
<dbReference type="GO" id="GO:0002926">
    <property type="term" value="P:tRNA wobble base 5-methoxycarbonylmethyl-2-thiouridinylation"/>
    <property type="evidence" value="ECO:0007669"/>
    <property type="project" value="TreeGrafter"/>
</dbReference>
<evidence type="ECO:0000259" key="14">
    <source>
        <dbReference type="Pfam" id="PF23878"/>
    </source>
</evidence>
<evidence type="ECO:0000259" key="16">
    <source>
        <dbReference type="Pfam" id="PF23936"/>
    </source>
</evidence>
<dbReference type="PANTHER" id="PTHR12747">
    <property type="entry name" value="ELONGATOR COMPLEX PROTEIN 1"/>
    <property type="match status" value="1"/>
</dbReference>
<comment type="similarity">
    <text evidence="5">Belongs to the drug/metabolite transporter (DMT) superfamily. Plant drug/metabolite exporter (P-DME) (TC 2.A.7.4) family.</text>
</comment>
<dbReference type="GO" id="GO:0033588">
    <property type="term" value="C:elongator holoenzyme complex"/>
    <property type="evidence" value="ECO:0007669"/>
    <property type="project" value="InterPro"/>
</dbReference>
<comment type="similarity">
    <text evidence="4">Belongs to the ELP1/IKA1 family.</text>
</comment>
<feature type="domain" description="ELP1 TPR" evidence="14">
    <location>
        <begin position="929"/>
        <end position="1090"/>
    </location>
</feature>
<feature type="region of interest" description="Disordered" evidence="9">
    <location>
        <begin position="1186"/>
        <end position="1212"/>
    </location>
</feature>
<evidence type="ECO:0000259" key="11">
    <source>
        <dbReference type="Pfam" id="PF00892"/>
    </source>
</evidence>
<feature type="transmembrane region" description="Helical" evidence="10">
    <location>
        <begin position="1573"/>
        <end position="1593"/>
    </location>
</feature>
<feature type="domain" description="EamA" evidence="11">
    <location>
        <begin position="1313"/>
        <end position="1444"/>
    </location>
</feature>
<dbReference type="InterPro" id="IPR006849">
    <property type="entry name" value="Elp1"/>
</dbReference>
<dbReference type="InterPro" id="IPR056167">
    <property type="entry name" value="A-sol_ELP1"/>
</dbReference>
<keyword evidence="10" id="KW-1133">Transmembrane helix</keyword>
<dbReference type="Pfam" id="PF23878">
    <property type="entry name" value="TPR_ELP1"/>
    <property type="match status" value="1"/>
</dbReference>
<feature type="domain" description="ELP1 N-terminal second beta-propeller" evidence="13">
    <location>
        <begin position="363"/>
        <end position="679"/>
    </location>
</feature>
<feature type="domain" description="ELP1 three-helical bundle" evidence="16">
    <location>
        <begin position="1103"/>
        <end position="1261"/>
    </location>
</feature>
<keyword evidence="7" id="KW-0819">tRNA processing</keyword>
<dbReference type="GO" id="GO:0000049">
    <property type="term" value="F:tRNA binding"/>
    <property type="evidence" value="ECO:0007669"/>
    <property type="project" value="TreeGrafter"/>
</dbReference>
<evidence type="ECO:0000256" key="1">
    <source>
        <dbReference type="ARBA" id="ARBA00004141"/>
    </source>
</evidence>
<gene>
    <name evidence="17" type="ORF">AARE701A_LOCUS15173</name>
</gene>
<dbReference type="GO" id="GO:0005829">
    <property type="term" value="C:cytosol"/>
    <property type="evidence" value="ECO:0007669"/>
    <property type="project" value="TreeGrafter"/>
</dbReference>
<dbReference type="Pfam" id="PF00892">
    <property type="entry name" value="EamA"/>
    <property type="match status" value="2"/>
</dbReference>
<dbReference type="InterPro" id="IPR056164">
    <property type="entry name" value="Beta-prop_ELP1_1st"/>
</dbReference>
<dbReference type="InterPro" id="IPR056169">
    <property type="entry name" value="HB_ELP1"/>
</dbReference>
<dbReference type="Pfam" id="PF23936">
    <property type="entry name" value="HB_ELP1"/>
    <property type="match status" value="1"/>
</dbReference>
<dbReference type="InterPro" id="IPR000620">
    <property type="entry name" value="EamA_dom"/>
</dbReference>
<evidence type="ECO:0000259" key="12">
    <source>
        <dbReference type="Pfam" id="PF04762"/>
    </source>
</evidence>
<feature type="transmembrane region" description="Helical" evidence="10">
    <location>
        <begin position="1435"/>
        <end position="1457"/>
    </location>
</feature>
<feature type="domain" description="EamA" evidence="11">
    <location>
        <begin position="1479"/>
        <end position="1617"/>
    </location>
</feature>
<comment type="pathway">
    <text evidence="3">tRNA modification; 5-methoxycarbonylmethyl-2-thiouridine-tRNA biosynthesis.</text>
</comment>
<evidence type="ECO:0000256" key="10">
    <source>
        <dbReference type="SAM" id="Phobius"/>
    </source>
</evidence>
<dbReference type="Gene3D" id="2.130.10.10">
    <property type="entry name" value="YVTN repeat-like/Quinoprotein amine dehydrogenase"/>
    <property type="match status" value="1"/>
</dbReference>
<reference evidence="17" key="1">
    <citation type="submission" date="2021-01" db="EMBL/GenBank/DDBJ databases">
        <authorList>
            <person name="Bezrukov I."/>
        </authorList>
    </citation>
    <scope>NUCLEOTIDE SEQUENCE</scope>
</reference>
<dbReference type="Pfam" id="PF23925">
    <property type="entry name" value="A-sol_ELP1"/>
    <property type="match status" value="1"/>
</dbReference>
<dbReference type="GO" id="GO:0016020">
    <property type="term" value="C:membrane"/>
    <property type="evidence" value="ECO:0007669"/>
    <property type="project" value="InterPro"/>
</dbReference>
<evidence type="ECO:0000256" key="2">
    <source>
        <dbReference type="ARBA" id="ARBA00004496"/>
    </source>
</evidence>
<feature type="transmembrane region" description="Helical" evidence="10">
    <location>
        <begin position="1599"/>
        <end position="1618"/>
    </location>
</feature>
<dbReference type="Gene3D" id="1.25.40.470">
    <property type="match status" value="1"/>
</dbReference>
<feature type="transmembrane region" description="Helical" evidence="10">
    <location>
        <begin position="1365"/>
        <end position="1384"/>
    </location>
</feature>
<evidence type="ECO:0000256" key="6">
    <source>
        <dbReference type="ARBA" id="ARBA00022490"/>
    </source>
</evidence>
<keyword evidence="10" id="KW-0472">Membrane</keyword>